<feature type="signal peptide" evidence="1">
    <location>
        <begin position="1"/>
        <end position="18"/>
    </location>
</feature>
<dbReference type="Pfam" id="PF21347">
    <property type="entry name" value="DUF3108_like"/>
    <property type="match status" value="1"/>
</dbReference>
<evidence type="ECO:0000313" key="4">
    <source>
        <dbReference type="Proteomes" id="UP000198942"/>
    </source>
</evidence>
<evidence type="ECO:0000256" key="1">
    <source>
        <dbReference type="SAM" id="SignalP"/>
    </source>
</evidence>
<dbReference type="AlphaFoldDB" id="A0A1H8N7V5"/>
<dbReference type="InterPro" id="IPR049279">
    <property type="entry name" value="DUF3108-like"/>
</dbReference>
<gene>
    <name evidence="3" type="ORF">SAMN05192574_106292</name>
</gene>
<dbReference type="RefSeq" id="WP_091213478.1">
    <property type="nucleotide sequence ID" value="NZ_FOCL01000006.1"/>
</dbReference>
<dbReference type="Proteomes" id="UP000198942">
    <property type="component" value="Unassembled WGS sequence"/>
</dbReference>
<evidence type="ECO:0000313" key="3">
    <source>
        <dbReference type="EMBL" id="SEO25636.1"/>
    </source>
</evidence>
<sequence>MKKLFFILMILCCKAAIAQNCSQFVNNVNGKKLTYINQDAKGKQQMTAVYTTTKKDATTVTVHAEINDKNGKPIGSGDSEMICDGNTIKVDMKSFVPAANMKGNMQVSGEAKYLTYPTDMHAGQTLDDGSVTIDMGSGGAPMANLQMDIKNRKVGQAETITTNAGSFDCLQISYDATTKMKMMGIGIPFNFHVTEWYSPKLGRFVKSETYRGDKLMGTMILDAIN</sequence>
<dbReference type="OrthoDB" id="665223at2"/>
<reference evidence="4" key="1">
    <citation type="submission" date="2016-10" db="EMBL/GenBank/DDBJ databases">
        <authorList>
            <person name="Varghese N."/>
            <person name="Submissions S."/>
        </authorList>
    </citation>
    <scope>NUCLEOTIDE SEQUENCE [LARGE SCALE GENOMIC DNA]</scope>
    <source>
        <strain evidence="4">Gh-48</strain>
    </source>
</reference>
<proteinExistence type="predicted"/>
<organism evidence="3 4">
    <name type="scientific">Mucilaginibacter gossypiicola</name>
    <dbReference type="NCBI Taxonomy" id="551995"/>
    <lineage>
        <taxon>Bacteria</taxon>
        <taxon>Pseudomonadati</taxon>
        <taxon>Bacteroidota</taxon>
        <taxon>Sphingobacteriia</taxon>
        <taxon>Sphingobacteriales</taxon>
        <taxon>Sphingobacteriaceae</taxon>
        <taxon>Mucilaginibacter</taxon>
    </lineage>
</organism>
<dbReference type="STRING" id="551995.SAMN05192574_106292"/>
<keyword evidence="4" id="KW-1185">Reference proteome</keyword>
<dbReference type="EMBL" id="FOCL01000006">
    <property type="protein sequence ID" value="SEO25636.1"/>
    <property type="molecule type" value="Genomic_DNA"/>
</dbReference>
<protein>
    <recommendedName>
        <fullName evidence="2">DUF3108 domain-containing protein</fullName>
    </recommendedName>
</protein>
<accession>A0A1H8N7V5</accession>
<feature type="chain" id="PRO_5011554104" description="DUF3108 domain-containing protein" evidence="1">
    <location>
        <begin position="19"/>
        <end position="225"/>
    </location>
</feature>
<evidence type="ECO:0000259" key="2">
    <source>
        <dbReference type="Pfam" id="PF21347"/>
    </source>
</evidence>
<keyword evidence="1" id="KW-0732">Signal</keyword>
<feature type="domain" description="DUF3108" evidence="2">
    <location>
        <begin position="29"/>
        <end position="221"/>
    </location>
</feature>
<name>A0A1H8N7V5_9SPHI</name>
<dbReference type="Gene3D" id="2.40.360.20">
    <property type="match status" value="1"/>
</dbReference>